<accession>A0ABW4WT20</accession>
<dbReference type="RefSeq" id="WP_229962348.1">
    <property type="nucleotide sequence ID" value="NZ_JAJJWI010000021.1"/>
</dbReference>
<evidence type="ECO:0000313" key="2">
    <source>
        <dbReference type="Proteomes" id="UP001597369"/>
    </source>
</evidence>
<organism evidence="1 2">
    <name type="scientific">Pontibacter silvestris</name>
    <dbReference type="NCBI Taxonomy" id="2305183"/>
    <lineage>
        <taxon>Bacteria</taxon>
        <taxon>Pseudomonadati</taxon>
        <taxon>Bacteroidota</taxon>
        <taxon>Cytophagia</taxon>
        <taxon>Cytophagales</taxon>
        <taxon>Hymenobacteraceae</taxon>
        <taxon>Pontibacter</taxon>
    </lineage>
</organism>
<comment type="caution">
    <text evidence="1">The sequence shown here is derived from an EMBL/GenBank/DDBJ whole genome shotgun (WGS) entry which is preliminary data.</text>
</comment>
<evidence type="ECO:0000313" key="1">
    <source>
        <dbReference type="EMBL" id="MFD2065311.1"/>
    </source>
</evidence>
<dbReference type="EMBL" id="JBHUHV010000001">
    <property type="protein sequence ID" value="MFD2065311.1"/>
    <property type="molecule type" value="Genomic_DNA"/>
</dbReference>
<dbReference type="Gene3D" id="2.180.10.10">
    <property type="entry name" value="RHS repeat-associated core"/>
    <property type="match status" value="1"/>
</dbReference>
<keyword evidence="2" id="KW-1185">Reference proteome</keyword>
<reference evidence="2" key="1">
    <citation type="journal article" date="2019" name="Int. J. Syst. Evol. Microbiol.">
        <title>The Global Catalogue of Microorganisms (GCM) 10K type strain sequencing project: providing services to taxonomists for standard genome sequencing and annotation.</title>
        <authorList>
            <consortium name="The Broad Institute Genomics Platform"/>
            <consortium name="The Broad Institute Genome Sequencing Center for Infectious Disease"/>
            <person name="Wu L."/>
            <person name="Ma J."/>
        </authorList>
    </citation>
    <scope>NUCLEOTIDE SEQUENCE [LARGE SCALE GENOMIC DNA]</scope>
    <source>
        <strain evidence="2">JCM 16545</strain>
    </source>
</reference>
<proteinExistence type="predicted"/>
<evidence type="ECO:0008006" key="3">
    <source>
        <dbReference type="Google" id="ProtNLM"/>
    </source>
</evidence>
<dbReference type="PROSITE" id="PS51257">
    <property type="entry name" value="PROKAR_LIPOPROTEIN"/>
    <property type="match status" value="1"/>
</dbReference>
<gene>
    <name evidence="1" type="ORF">ACFSKU_00320</name>
</gene>
<name>A0ABW4WT20_9BACT</name>
<dbReference type="Proteomes" id="UP001597369">
    <property type="component" value="Unassembled WGS sequence"/>
</dbReference>
<protein>
    <recommendedName>
        <fullName evidence="3">YD repeat-containing protein</fullName>
    </recommendedName>
</protein>
<sequence>MKNRLMHAMLAFSVVAFSSCEKNDDLEVAQPELTQGSISHIMADSVEVTSFNYQGNLLSQSNHYNKETGEVETYDLFEYNSNGQLTKASSYSGSNNALLSEQDYTYNESGLLTKSNSSYYNGSSLVYSSYATYAYNADNKLEQKSVYEVEESKEGEEESKLKSYTTFETLPNGNYGTEQQFVMDANNEAKLFSTTTYTYDSNINPLYSYSEPGTAISPNNVVASTVEVHGINKTYNYTFSYMYDERGYPVSQTTTAADGKSETYTYLYSN</sequence>